<dbReference type="AlphaFoldDB" id="A0A7Y9QYB0"/>
<protein>
    <recommendedName>
        <fullName evidence="3">4Fe-4S ferredoxin-type domain-containing protein</fullName>
    </recommendedName>
</protein>
<organism evidence="1 2">
    <name type="scientific">Sphaerotilus montanus</name>
    <dbReference type="NCBI Taxonomy" id="522889"/>
    <lineage>
        <taxon>Bacteria</taxon>
        <taxon>Pseudomonadati</taxon>
        <taxon>Pseudomonadota</taxon>
        <taxon>Betaproteobacteria</taxon>
        <taxon>Burkholderiales</taxon>
        <taxon>Sphaerotilaceae</taxon>
        <taxon>Sphaerotilus</taxon>
    </lineage>
</organism>
<accession>A0A7Y9QYB0</accession>
<dbReference type="Proteomes" id="UP000518288">
    <property type="component" value="Unassembled WGS sequence"/>
</dbReference>
<dbReference type="EMBL" id="JACCFH010000001">
    <property type="protein sequence ID" value="NYG33166.1"/>
    <property type="molecule type" value="Genomic_DNA"/>
</dbReference>
<keyword evidence="2" id="KW-1185">Reference proteome</keyword>
<evidence type="ECO:0000313" key="1">
    <source>
        <dbReference type="EMBL" id="NYG33166.1"/>
    </source>
</evidence>
<sequence length="118" mass="12334">MAAAPRVIAIHAEAPPKPAWGAPCNGCGVCCLSEPCPIGMLLSGRRRGACRALVWDDAQARYLCGVLVGRRDVLPAGWRPLAGLLQRGARRMIAAGVGCDCDIELDNDVPAPAHDPAP</sequence>
<evidence type="ECO:0000313" key="2">
    <source>
        <dbReference type="Proteomes" id="UP000518288"/>
    </source>
</evidence>
<proteinExistence type="predicted"/>
<evidence type="ECO:0008006" key="3">
    <source>
        <dbReference type="Google" id="ProtNLM"/>
    </source>
</evidence>
<dbReference type="RefSeq" id="WP_179633968.1">
    <property type="nucleotide sequence ID" value="NZ_JACCFH010000001.1"/>
</dbReference>
<name>A0A7Y9QYB0_9BURK</name>
<reference evidence="1 2" key="1">
    <citation type="submission" date="2020-07" db="EMBL/GenBank/DDBJ databases">
        <title>Genomic Encyclopedia of Archaeal and Bacterial Type Strains, Phase II (KMG-II): from individual species to whole genera.</title>
        <authorList>
            <person name="Goeker M."/>
        </authorList>
    </citation>
    <scope>NUCLEOTIDE SEQUENCE [LARGE SCALE GENOMIC DNA]</scope>
    <source>
        <strain evidence="1 2">DSM 21226</strain>
    </source>
</reference>
<comment type="caution">
    <text evidence="1">The sequence shown here is derived from an EMBL/GenBank/DDBJ whole genome shotgun (WGS) entry which is preliminary data.</text>
</comment>
<gene>
    <name evidence="1" type="ORF">BDD16_002152</name>
</gene>